<feature type="transmembrane region" description="Helical" evidence="7">
    <location>
        <begin position="20"/>
        <end position="42"/>
    </location>
</feature>
<name>A0AAD8A6D5_DIPPU</name>
<dbReference type="Proteomes" id="UP001233999">
    <property type="component" value="Unassembled WGS sequence"/>
</dbReference>
<evidence type="ECO:0000256" key="4">
    <source>
        <dbReference type="ARBA" id="ARBA00022692"/>
    </source>
</evidence>
<evidence type="ECO:0000256" key="1">
    <source>
        <dbReference type="ARBA" id="ARBA00004141"/>
    </source>
</evidence>
<dbReference type="AlphaFoldDB" id="A0AAD8A6D5"/>
<dbReference type="GO" id="GO:0016020">
    <property type="term" value="C:membrane"/>
    <property type="evidence" value="ECO:0007669"/>
    <property type="project" value="UniProtKB-SubCell"/>
</dbReference>
<evidence type="ECO:0000256" key="6">
    <source>
        <dbReference type="ARBA" id="ARBA00023136"/>
    </source>
</evidence>
<accession>A0AAD8A6D5</accession>
<evidence type="ECO:0000256" key="5">
    <source>
        <dbReference type="ARBA" id="ARBA00022989"/>
    </source>
</evidence>
<keyword evidence="5 7" id="KW-1133">Transmembrane helix</keyword>
<dbReference type="EMBL" id="JASPKZ010003449">
    <property type="protein sequence ID" value="KAJ9593299.1"/>
    <property type="molecule type" value="Genomic_DNA"/>
</dbReference>
<comment type="caution">
    <text evidence="8">The sequence shown here is derived from an EMBL/GenBank/DDBJ whole genome shotgun (WGS) entry which is preliminary data.</text>
</comment>
<evidence type="ECO:0000313" key="9">
    <source>
        <dbReference type="Proteomes" id="UP001233999"/>
    </source>
</evidence>
<organism evidence="8 9">
    <name type="scientific">Diploptera punctata</name>
    <name type="common">Pacific beetle cockroach</name>
    <dbReference type="NCBI Taxonomy" id="6984"/>
    <lineage>
        <taxon>Eukaryota</taxon>
        <taxon>Metazoa</taxon>
        <taxon>Ecdysozoa</taxon>
        <taxon>Arthropoda</taxon>
        <taxon>Hexapoda</taxon>
        <taxon>Insecta</taxon>
        <taxon>Pterygota</taxon>
        <taxon>Neoptera</taxon>
        <taxon>Polyneoptera</taxon>
        <taxon>Dictyoptera</taxon>
        <taxon>Blattodea</taxon>
        <taxon>Blaberoidea</taxon>
        <taxon>Blaberidae</taxon>
        <taxon>Diplopterinae</taxon>
        <taxon>Diploptera</taxon>
    </lineage>
</organism>
<dbReference type="PANTHER" id="PTHR13353:SF5">
    <property type="entry name" value="TRANSMEMBRANE PROTEIN 19"/>
    <property type="match status" value="1"/>
</dbReference>
<keyword evidence="4 7" id="KW-0812">Transmembrane</keyword>
<protein>
    <recommendedName>
        <fullName evidence="3">Transmembrane protein 19</fullName>
    </recommendedName>
</protein>
<evidence type="ECO:0000256" key="3">
    <source>
        <dbReference type="ARBA" id="ARBA00014258"/>
    </source>
</evidence>
<feature type="transmembrane region" description="Helical" evidence="7">
    <location>
        <begin position="92"/>
        <end position="116"/>
    </location>
</feature>
<comment type="subcellular location">
    <subcellularLocation>
        <location evidence="1">Membrane</location>
        <topology evidence="1">Multi-pass membrane protein</topology>
    </subcellularLocation>
</comment>
<gene>
    <name evidence="8" type="ORF">L9F63_015174</name>
</gene>
<evidence type="ECO:0000256" key="2">
    <source>
        <dbReference type="ARBA" id="ARBA00009012"/>
    </source>
</evidence>
<evidence type="ECO:0000313" key="8">
    <source>
        <dbReference type="EMBL" id="KAJ9593299.1"/>
    </source>
</evidence>
<evidence type="ECO:0000256" key="7">
    <source>
        <dbReference type="SAM" id="Phobius"/>
    </source>
</evidence>
<proteinExistence type="inferred from homology"/>
<reference evidence="8" key="2">
    <citation type="submission" date="2023-05" db="EMBL/GenBank/DDBJ databases">
        <authorList>
            <person name="Fouks B."/>
        </authorList>
    </citation>
    <scope>NUCLEOTIDE SEQUENCE</scope>
    <source>
        <strain evidence="8">Stay&amp;Tobe</strain>
        <tissue evidence="8">Testes</tissue>
    </source>
</reference>
<reference evidence="8" key="1">
    <citation type="journal article" date="2023" name="IScience">
        <title>Live-bearing cockroach genome reveals convergent evolutionary mechanisms linked to viviparity in insects and beyond.</title>
        <authorList>
            <person name="Fouks B."/>
            <person name="Harrison M.C."/>
            <person name="Mikhailova A.A."/>
            <person name="Marchal E."/>
            <person name="English S."/>
            <person name="Carruthers M."/>
            <person name="Jennings E.C."/>
            <person name="Chiamaka E.L."/>
            <person name="Frigard R.A."/>
            <person name="Pippel M."/>
            <person name="Attardo G.M."/>
            <person name="Benoit J.B."/>
            <person name="Bornberg-Bauer E."/>
            <person name="Tobe S.S."/>
        </authorList>
    </citation>
    <scope>NUCLEOTIDE SEQUENCE</scope>
    <source>
        <strain evidence="8">Stay&amp;Tobe</strain>
    </source>
</reference>
<sequence>MAAKDSKKIVEEEPKWTKLLPVFVLALAIPGSLFMWIGNLAFSFFTQGANAAYSEDGLVIPPTRWLAAIVTPLAFAAWGLHKKSLVVSGAVLGFFIGFVLTLTSYSFLLCLMVFFISSSKATKFSKRKMEDDFKEGGQRSWKQVLCNGGMATQLAFLYFMDSGCGERHIDFARDYRASWLSIGILGSLACSNGDTWASELGAVIGHGEPFLITTRQRVPRGK</sequence>
<keyword evidence="9" id="KW-1185">Reference proteome</keyword>
<comment type="similarity">
    <text evidence="2">Belongs to the TMEM19 family.</text>
</comment>
<dbReference type="PANTHER" id="PTHR13353">
    <property type="entry name" value="TRANSMEMBRANE PROTEIN 19"/>
    <property type="match status" value="1"/>
</dbReference>
<feature type="transmembrane region" description="Helical" evidence="7">
    <location>
        <begin position="62"/>
        <end position="80"/>
    </location>
</feature>
<dbReference type="Pfam" id="PF01940">
    <property type="entry name" value="DUF92"/>
    <property type="match status" value="1"/>
</dbReference>
<keyword evidence="6 7" id="KW-0472">Membrane</keyword>
<dbReference type="InterPro" id="IPR002794">
    <property type="entry name" value="DUF92_TMEM19"/>
</dbReference>